<organism evidence="1">
    <name type="scientific">Sesamum calycinum</name>
    <dbReference type="NCBI Taxonomy" id="2727403"/>
    <lineage>
        <taxon>Eukaryota</taxon>
        <taxon>Viridiplantae</taxon>
        <taxon>Streptophyta</taxon>
        <taxon>Embryophyta</taxon>
        <taxon>Tracheophyta</taxon>
        <taxon>Spermatophyta</taxon>
        <taxon>Magnoliopsida</taxon>
        <taxon>eudicotyledons</taxon>
        <taxon>Gunneridae</taxon>
        <taxon>Pentapetalae</taxon>
        <taxon>asterids</taxon>
        <taxon>lamiids</taxon>
        <taxon>Lamiales</taxon>
        <taxon>Pedaliaceae</taxon>
        <taxon>Sesamum</taxon>
    </lineage>
</organism>
<name>A0AAW2IT22_9LAMI</name>
<sequence length="137" mass="15761">MLNGNNFSHWKDQVLLTLGCMDLDLAFRVDEPPTPTDSSTPTKKTSYEQWEWSNRLSFILIKKHITKGIRGSTPECTKMRDIAAQMKPLEADISEPFLCIILNSLPKEYGPFKITYNAPKKKWKAGHKTKDCPKYKK</sequence>
<accession>A0AAW2IT22</accession>
<comment type="caution">
    <text evidence="1">The sequence shown here is derived from an EMBL/GenBank/DDBJ whole genome shotgun (WGS) entry which is preliminary data.</text>
</comment>
<reference evidence="1" key="2">
    <citation type="journal article" date="2024" name="Plant">
        <title>Genomic evolution and insights into agronomic trait innovations of Sesamum species.</title>
        <authorList>
            <person name="Miao H."/>
            <person name="Wang L."/>
            <person name="Qu L."/>
            <person name="Liu H."/>
            <person name="Sun Y."/>
            <person name="Le M."/>
            <person name="Wang Q."/>
            <person name="Wei S."/>
            <person name="Zheng Y."/>
            <person name="Lin W."/>
            <person name="Duan Y."/>
            <person name="Cao H."/>
            <person name="Xiong S."/>
            <person name="Wang X."/>
            <person name="Wei L."/>
            <person name="Li C."/>
            <person name="Ma Q."/>
            <person name="Ju M."/>
            <person name="Zhao R."/>
            <person name="Li G."/>
            <person name="Mu C."/>
            <person name="Tian Q."/>
            <person name="Mei H."/>
            <person name="Zhang T."/>
            <person name="Gao T."/>
            <person name="Zhang H."/>
        </authorList>
    </citation>
    <scope>NUCLEOTIDE SEQUENCE</scope>
    <source>
        <strain evidence="1">KEN8</strain>
    </source>
</reference>
<evidence type="ECO:0000313" key="1">
    <source>
        <dbReference type="EMBL" id="KAL0285216.1"/>
    </source>
</evidence>
<dbReference type="EMBL" id="JACGWM010001959">
    <property type="protein sequence ID" value="KAL0285216.1"/>
    <property type="molecule type" value="Genomic_DNA"/>
</dbReference>
<dbReference type="AlphaFoldDB" id="A0AAW2IT22"/>
<proteinExistence type="predicted"/>
<protein>
    <submittedName>
        <fullName evidence="1">Uncharacterized protein</fullName>
    </submittedName>
</protein>
<reference evidence="1" key="1">
    <citation type="submission" date="2020-06" db="EMBL/GenBank/DDBJ databases">
        <authorList>
            <person name="Li T."/>
            <person name="Hu X."/>
            <person name="Zhang T."/>
            <person name="Song X."/>
            <person name="Zhang H."/>
            <person name="Dai N."/>
            <person name="Sheng W."/>
            <person name="Hou X."/>
            <person name="Wei L."/>
        </authorList>
    </citation>
    <scope>NUCLEOTIDE SEQUENCE</scope>
    <source>
        <strain evidence="1">KEN8</strain>
        <tissue evidence="1">Leaf</tissue>
    </source>
</reference>
<gene>
    <name evidence="1" type="ORF">Scaly_2825100</name>
</gene>